<name>A0ACB8QIS8_9AGAM</name>
<reference evidence="1" key="1">
    <citation type="submission" date="2021-02" db="EMBL/GenBank/DDBJ databases">
        <authorList>
            <consortium name="DOE Joint Genome Institute"/>
            <person name="Ahrendt S."/>
            <person name="Looney B.P."/>
            <person name="Miyauchi S."/>
            <person name="Morin E."/>
            <person name="Drula E."/>
            <person name="Courty P.E."/>
            <person name="Chicoki N."/>
            <person name="Fauchery L."/>
            <person name="Kohler A."/>
            <person name="Kuo A."/>
            <person name="Labutti K."/>
            <person name="Pangilinan J."/>
            <person name="Lipzen A."/>
            <person name="Riley R."/>
            <person name="Andreopoulos W."/>
            <person name="He G."/>
            <person name="Johnson J."/>
            <person name="Barry K.W."/>
            <person name="Grigoriev I.V."/>
            <person name="Nagy L."/>
            <person name="Hibbett D."/>
            <person name="Henrissat B."/>
            <person name="Matheny P.B."/>
            <person name="Labbe J."/>
            <person name="Martin F."/>
        </authorList>
    </citation>
    <scope>NUCLEOTIDE SEQUENCE</scope>
    <source>
        <strain evidence="1">EC-137</strain>
    </source>
</reference>
<evidence type="ECO:0000313" key="2">
    <source>
        <dbReference type="Proteomes" id="UP000814128"/>
    </source>
</evidence>
<organism evidence="1 2">
    <name type="scientific">Vararia minispora EC-137</name>
    <dbReference type="NCBI Taxonomy" id="1314806"/>
    <lineage>
        <taxon>Eukaryota</taxon>
        <taxon>Fungi</taxon>
        <taxon>Dikarya</taxon>
        <taxon>Basidiomycota</taxon>
        <taxon>Agaricomycotina</taxon>
        <taxon>Agaricomycetes</taxon>
        <taxon>Russulales</taxon>
        <taxon>Lachnocladiaceae</taxon>
        <taxon>Vararia</taxon>
    </lineage>
</organism>
<sequence>MAAALTSFPDDRSRLPEGMTRIGYDADSTRYAFHDTGAPGTLFVGQPGEEYGLMVPEAEATQDAPSRGLGRRRTLQAYDRPAHFASEEPADAEAARARVFAGPAVNGTGMTFSDILPPHLLASAPPMDAKKSSPASKRMSAIVHRAVSPTKATFADEKAHTRKASFRGAARLVGRAASAIRGHAKEGSSDSELREKGAYAQLE</sequence>
<reference evidence="1" key="2">
    <citation type="journal article" date="2022" name="New Phytol.">
        <title>Evolutionary transition to the ectomycorrhizal habit in the genomes of a hyperdiverse lineage of mushroom-forming fungi.</title>
        <authorList>
            <person name="Looney B."/>
            <person name="Miyauchi S."/>
            <person name="Morin E."/>
            <person name="Drula E."/>
            <person name="Courty P.E."/>
            <person name="Kohler A."/>
            <person name="Kuo A."/>
            <person name="LaButti K."/>
            <person name="Pangilinan J."/>
            <person name="Lipzen A."/>
            <person name="Riley R."/>
            <person name="Andreopoulos W."/>
            <person name="He G."/>
            <person name="Johnson J."/>
            <person name="Nolan M."/>
            <person name="Tritt A."/>
            <person name="Barry K.W."/>
            <person name="Grigoriev I.V."/>
            <person name="Nagy L.G."/>
            <person name="Hibbett D."/>
            <person name="Henrissat B."/>
            <person name="Matheny P.B."/>
            <person name="Labbe J."/>
            <person name="Martin F.M."/>
        </authorList>
    </citation>
    <scope>NUCLEOTIDE SEQUENCE</scope>
    <source>
        <strain evidence="1">EC-137</strain>
    </source>
</reference>
<evidence type="ECO:0000313" key="1">
    <source>
        <dbReference type="EMBL" id="KAI0031552.1"/>
    </source>
</evidence>
<accession>A0ACB8QIS8</accession>
<protein>
    <submittedName>
        <fullName evidence="1">Uncharacterized protein</fullName>
    </submittedName>
</protein>
<comment type="caution">
    <text evidence="1">The sequence shown here is derived from an EMBL/GenBank/DDBJ whole genome shotgun (WGS) entry which is preliminary data.</text>
</comment>
<dbReference type="EMBL" id="MU273576">
    <property type="protein sequence ID" value="KAI0031552.1"/>
    <property type="molecule type" value="Genomic_DNA"/>
</dbReference>
<keyword evidence="2" id="KW-1185">Reference proteome</keyword>
<dbReference type="Proteomes" id="UP000814128">
    <property type="component" value="Unassembled WGS sequence"/>
</dbReference>
<gene>
    <name evidence="1" type="ORF">K488DRAFT_86726</name>
</gene>
<proteinExistence type="predicted"/>